<dbReference type="PANTHER" id="PTHR33121:SF71">
    <property type="entry name" value="OXYGEN SENSOR PROTEIN DOSP"/>
    <property type="match status" value="1"/>
</dbReference>
<sequence length="647" mass="75161">MINWLSNYNYDYAIAAIPVHALFLAFYFSHKNLPIRKNKSFLLVLWTTLIMNISDIMSCEMVAIHSRLPIASLYIINIIYFSTFFIRNWSLYDYTIEDAKVYKFIPYPILYAMAIPMLIAIIITVTSPITHWLFYIDSTGYHNSIMYPLLYISSSFYRIISLICVFISIKHISPRTSISLIAMNFILLIGLFIRRAYPNVLVMSFFSVIAIMIIYLSSLNPDLYRVRRVDLFSDEAFEKIIPDLIRRKIPFECLCICIQNFATLNTLYNPQNLKYILSIVGKWLIKKYPHCTIFYFGNGQLVLLNTRQTLSLEEEISTISEKFTNTWKYKNYEVSFPITYAFLPKTLKVDSFYSTYECLQLGMTECSLSFKRVNTVLYIDESYLERVHRTEEVARAIGKAIKNRTLMIYLQPLYSATQRRITAAEALARLYDEELGFIPPNEFISIAENNGQIIELGRQIFDETCKFINEHDLDSLGIDFINVNLSPTQCMNENLADELLETIYKYNIPTNRINLEITESSIEDLSIIRYQMDRLSNVGLRFSMDDFGSGTSNVARLVELPFTIVKLDMSLVWSYFRGTSKILKSQIEMFLNEQMKIVAEGVEDEHMANELAALGCEYEQGFYYSKPLPIDEFIKLIEDNSYAQPSL</sequence>
<dbReference type="RefSeq" id="WP_074730616.1">
    <property type="nucleotide sequence ID" value="NZ_FOGW01000012.1"/>
</dbReference>
<dbReference type="GO" id="GO:0071111">
    <property type="term" value="F:cyclic-guanylate-specific phosphodiesterase activity"/>
    <property type="evidence" value="ECO:0007669"/>
    <property type="project" value="InterPro"/>
</dbReference>
<keyword evidence="1" id="KW-0812">Transmembrane</keyword>
<feature type="transmembrane region" description="Helical" evidence="1">
    <location>
        <begin position="70"/>
        <end position="89"/>
    </location>
</feature>
<dbReference type="AlphaFoldDB" id="A0A1H9SLF5"/>
<keyword evidence="1" id="KW-1133">Transmembrane helix</keyword>
<dbReference type="CDD" id="cd01948">
    <property type="entry name" value="EAL"/>
    <property type="match status" value="1"/>
</dbReference>
<feature type="transmembrane region" description="Helical" evidence="1">
    <location>
        <begin position="176"/>
        <end position="194"/>
    </location>
</feature>
<dbReference type="InterPro" id="IPR050706">
    <property type="entry name" value="Cyclic-di-GMP_PDE-like"/>
</dbReference>
<feature type="transmembrane region" description="Helical" evidence="1">
    <location>
        <begin position="12"/>
        <end position="29"/>
    </location>
</feature>
<proteinExistence type="predicted"/>
<feature type="transmembrane region" description="Helical" evidence="1">
    <location>
        <begin position="149"/>
        <end position="169"/>
    </location>
</feature>
<feature type="domain" description="EAL" evidence="2">
    <location>
        <begin position="390"/>
        <end position="641"/>
    </location>
</feature>
<organism evidence="3 4">
    <name type="scientific">Lachnobacterium bovis</name>
    <dbReference type="NCBI Taxonomy" id="140626"/>
    <lineage>
        <taxon>Bacteria</taxon>
        <taxon>Bacillati</taxon>
        <taxon>Bacillota</taxon>
        <taxon>Clostridia</taxon>
        <taxon>Lachnospirales</taxon>
        <taxon>Lachnospiraceae</taxon>
        <taxon>Lachnobacterium</taxon>
    </lineage>
</organism>
<gene>
    <name evidence="3" type="ORF">SAMN02910429_01266</name>
</gene>
<evidence type="ECO:0000313" key="3">
    <source>
        <dbReference type="EMBL" id="SER85860.1"/>
    </source>
</evidence>
<dbReference type="PROSITE" id="PS50883">
    <property type="entry name" value="EAL"/>
    <property type="match status" value="1"/>
</dbReference>
<dbReference type="InterPro" id="IPR035919">
    <property type="entry name" value="EAL_sf"/>
</dbReference>
<dbReference type="InterPro" id="IPR001633">
    <property type="entry name" value="EAL_dom"/>
</dbReference>
<dbReference type="Gene3D" id="3.20.20.450">
    <property type="entry name" value="EAL domain"/>
    <property type="match status" value="1"/>
</dbReference>
<dbReference type="Proteomes" id="UP000182471">
    <property type="component" value="Unassembled WGS sequence"/>
</dbReference>
<dbReference type="Pfam" id="PF00563">
    <property type="entry name" value="EAL"/>
    <property type="match status" value="1"/>
</dbReference>
<dbReference type="PANTHER" id="PTHR33121">
    <property type="entry name" value="CYCLIC DI-GMP PHOSPHODIESTERASE PDEF"/>
    <property type="match status" value="1"/>
</dbReference>
<feature type="transmembrane region" description="Helical" evidence="1">
    <location>
        <begin position="109"/>
        <end position="129"/>
    </location>
</feature>
<keyword evidence="1" id="KW-0472">Membrane</keyword>
<evidence type="ECO:0000313" key="4">
    <source>
        <dbReference type="Proteomes" id="UP000182471"/>
    </source>
</evidence>
<name>A0A1H9SLF5_9FIRM</name>
<feature type="transmembrane region" description="Helical" evidence="1">
    <location>
        <begin position="41"/>
        <end position="64"/>
    </location>
</feature>
<dbReference type="EMBL" id="FOGW01000012">
    <property type="protein sequence ID" value="SER85860.1"/>
    <property type="molecule type" value="Genomic_DNA"/>
</dbReference>
<reference evidence="4" key="1">
    <citation type="submission" date="2016-10" db="EMBL/GenBank/DDBJ databases">
        <authorList>
            <person name="Varghese N."/>
            <person name="Submissions S."/>
        </authorList>
    </citation>
    <scope>NUCLEOTIDE SEQUENCE [LARGE SCALE GENOMIC DNA]</scope>
    <source>
        <strain evidence="4">S1b</strain>
    </source>
</reference>
<feature type="transmembrane region" description="Helical" evidence="1">
    <location>
        <begin position="200"/>
        <end position="218"/>
    </location>
</feature>
<dbReference type="SUPFAM" id="SSF141868">
    <property type="entry name" value="EAL domain-like"/>
    <property type="match status" value="1"/>
</dbReference>
<dbReference type="SMART" id="SM00052">
    <property type="entry name" value="EAL"/>
    <property type="match status" value="1"/>
</dbReference>
<keyword evidence="4" id="KW-1185">Reference proteome</keyword>
<evidence type="ECO:0000256" key="1">
    <source>
        <dbReference type="SAM" id="Phobius"/>
    </source>
</evidence>
<protein>
    <submittedName>
        <fullName evidence="3">EAL domain, c-di-GMP-specific phosphodiesterase class I (Or its enzymatically inactive variant)</fullName>
    </submittedName>
</protein>
<accession>A0A1H9SLF5</accession>
<evidence type="ECO:0000259" key="2">
    <source>
        <dbReference type="PROSITE" id="PS50883"/>
    </source>
</evidence>